<dbReference type="EMBL" id="CP014223">
    <property type="protein sequence ID" value="AMJ41498.1"/>
    <property type="molecule type" value="Genomic_DNA"/>
</dbReference>
<evidence type="ECO:0000313" key="1">
    <source>
        <dbReference type="EMBL" id="AMJ41498.1"/>
    </source>
</evidence>
<evidence type="ECO:0000313" key="4">
    <source>
        <dbReference type="Proteomes" id="UP000184204"/>
    </source>
</evidence>
<dbReference type="Proteomes" id="UP000184204">
    <property type="component" value="Unassembled WGS sequence"/>
</dbReference>
<dbReference type="Proteomes" id="UP000068026">
    <property type="component" value="Chromosome"/>
</dbReference>
<protein>
    <recommendedName>
        <fullName evidence="5">HipA-like C-terminal domain-containing protein</fullName>
    </recommendedName>
</protein>
<reference evidence="1 3" key="1">
    <citation type="journal article" date="2016" name="Genome Announc.">
        <title>Complete Genome Sequence of the Amino Acid-Fermenting Clostridium propionicum X2 (DSM 1682).</title>
        <authorList>
            <person name="Poehlein A."/>
            <person name="Schlien K."/>
            <person name="Chowdhury N.P."/>
            <person name="Gottschalk G."/>
            <person name="Buckel W."/>
            <person name="Daniel R."/>
        </authorList>
    </citation>
    <scope>NUCLEOTIDE SEQUENCE [LARGE SCALE GENOMIC DNA]</scope>
    <source>
        <strain evidence="1 3">X2</strain>
    </source>
</reference>
<proteinExistence type="predicted"/>
<evidence type="ECO:0000313" key="2">
    <source>
        <dbReference type="EMBL" id="SHE69928.1"/>
    </source>
</evidence>
<evidence type="ECO:0008006" key="5">
    <source>
        <dbReference type="Google" id="ProtNLM"/>
    </source>
</evidence>
<reference evidence="3" key="2">
    <citation type="submission" date="2016-01" db="EMBL/GenBank/DDBJ databases">
        <authorList>
            <person name="Poehlein A."/>
            <person name="Schlien K."/>
            <person name="Gottschalk G."/>
            <person name="Buckel W."/>
            <person name="Daniel R."/>
        </authorList>
    </citation>
    <scope>NUCLEOTIDE SEQUENCE [LARGE SCALE GENOMIC DNA]</scope>
    <source>
        <strain evidence="3">X2</strain>
    </source>
</reference>
<keyword evidence="3" id="KW-1185">Reference proteome</keyword>
<evidence type="ECO:0000313" key="3">
    <source>
        <dbReference type="Proteomes" id="UP000068026"/>
    </source>
</evidence>
<accession>A0A0X1U999</accession>
<gene>
    <name evidence="1" type="ORF">CPRO_19160</name>
    <name evidence="2" type="ORF">SAMN02745151_01517</name>
</gene>
<dbReference type="KEGG" id="cpro:CPRO_19160"/>
<reference evidence="4" key="4">
    <citation type="submission" date="2016-11" db="EMBL/GenBank/DDBJ databases">
        <authorList>
            <person name="Jaros S."/>
            <person name="Januszkiewicz K."/>
            <person name="Wedrychowicz H."/>
        </authorList>
    </citation>
    <scope>NUCLEOTIDE SEQUENCE [LARGE SCALE GENOMIC DNA]</scope>
    <source>
        <strain evidence="4">DSM 1682</strain>
    </source>
</reference>
<reference evidence="2" key="3">
    <citation type="submission" date="2016-11" db="EMBL/GenBank/DDBJ databases">
        <authorList>
            <person name="Varghese N."/>
            <person name="Submissions S."/>
        </authorList>
    </citation>
    <scope>NUCLEOTIDE SEQUENCE</scope>
    <source>
        <strain evidence="2">DSM 1682</strain>
    </source>
</reference>
<dbReference type="AlphaFoldDB" id="A0A0X1U999"/>
<organism evidence="2 4">
    <name type="scientific">Anaerotignum propionicum DSM 1682</name>
    <dbReference type="NCBI Taxonomy" id="991789"/>
    <lineage>
        <taxon>Bacteria</taxon>
        <taxon>Bacillati</taxon>
        <taxon>Bacillota</taxon>
        <taxon>Clostridia</taxon>
        <taxon>Lachnospirales</taxon>
        <taxon>Anaerotignaceae</taxon>
        <taxon>Anaerotignum</taxon>
    </lineage>
</organism>
<dbReference type="RefSeq" id="WP_066050846.1">
    <property type="nucleotide sequence ID" value="NZ_CP014223.1"/>
</dbReference>
<dbReference type="EMBL" id="FQUA01000005">
    <property type="protein sequence ID" value="SHE69928.1"/>
    <property type="molecule type" value="Genomic_DNA"/>
</dbReference>
<dbReference type="OrthoDB" id="9812605at2"/>
<dbReference type="Gene3D" id="1.10.1070.20">
    <property type="match status" value="1"/>
</dbReference>
<name>A0A0X1U999_ANAPI</name>
<sequence length="388" mass="44867">MIYYLKHKNLNVLEMEIDEETSTIVKVFNVIEAEHIPLGVRFEHQIVDRKALNHWFKGRSIPASRENIDRVLEEVGELNTGGLALKCYGLSLSDCYWICPKGSDLDFDKINFFENDFSKDMGEILFGKQLDSFSLVSPDNTSDGWLKKKWIILNEDRYLLKGASGVFRQEPFNEKIAGMVMEKLRLLHVEYEVIFEDGMPYSLCKNFLSKDTELVSAWSVYSHFKKPNHLSAYEHLIESYEKIGITNAVENIEKLLVTDFLIANTDRHMNNFGIVRNSNTLEVLGAAPIFDSGTSLFMSMPTKVEVDDIESKPFAKTHEKQIKLASDLQKFDVESVLELREGIRTNLSQNPFMDEERIEFVIKNFDGRVRLLLELMQEQRQMQSHKMI</sequence>